<dbReference type="InParanoid" id="A0A1B6PF43"/>
<feature type="domain" description="At1g61320/AtMIF1 LRR" evidence="2">
    <location>
        <begin position="122"/>
        <end position="506"/>
    </location>
</feature>
<evidence type="ECO:0000259" key="2">
    <source>
        <dbReference type="Pfam" id="PF23622"/>
    </source>
</evidence>
<evidence type="ECO:0000313" key="3">
    <source>
        <dbReference type="EMBL" id="KXG24304.1"/>
    </source>
</evidence>
<dbReference type="InterPro" id="IPR053772">
    <property type="entry name" value="At1g61320/At1g61330-like"/>
</dbReference>
<dbReference type="EMBL" id="CM000766">
    <property type="protein sequence ID" value="KXG24304.1"/>
    <property type="molecule type" value="Genomic_DNA"/>
</dbReference>
<dbReference type="InterPro" id="IPR036047">
    <property type="entry name" value="F-box-like_dom_sf"/>
</dbReference>
<dbReference type="Gramene" id="KXG24304">
    <property type="protein sequence ID" value="KXG24304"/>
    <property type="gene ID" value="SORBI_3007G023200"/>
</dbReference>
<evidence type="ECO:0000313" key="4">
    <source>
        <dbReference type="Proteomes" id="UP000000768"/>
    </source>
</evidence>
<dbReference type="InterPro" id="IPR032675">
    <property type="entry name" value="LRR_dom_sf"/>
</dbReference>
<dbReference type="PANTHER" id="PTHR34145:SF42">
    <property type="entry name" value="F-BOX DOMAIN-CONTAINING PROTEIN"/>
    <property type="match status" value="1"/>
</dbReference>
<gene>
    <name evidence="3" type="ORF">SORBI_3007G023200</name>
</gene>
<dbReference type="SUPFAM" id="SSF52058">
    <property type="entry name" value="L domain-like"/>
    <property type="match status" value="1"/>
</dbReference>
<evidence type="ECO:0000256" key="1">
    <source>
        <dbReference type="SAM" id="MobiDB-lite"/>
    </source>
</evidence>
<dbReference type="OMA" id="GLDENAC"/>
<accession>A0A1B6PF43</accession>
<feature type="compositionally biased region" description="Polar residues" evidence="1">
    <location>
        <begin position="35"/>
        <end position="51"/>
    </location>
</feature>
<organism evidence="3 4">
    <name type="scientific">Sorghum bicolor</name>
    <name type="common">Sorghum</name>
    <name type="synonym">Sorghum vulgare</name>
    <dbReference type="NCBI Taxonomy" id="4558"/>
    <lineage>
        <taxon>Eukaryota</taxon>
        <taxon>Viridiplantae</taxon>
        <taxon>Streptophyta</taxon>
        <taxon>Embryophyta</taxon>
        <taxon>Tracheophyta</taxon>
        <taxon>Spermatophyta</taxon>
        <taxon>Magnoliopsida</taxon>
        <taxon>Liliopsida</taxon>
        <taxon>Poales</taxon>
        <taxon>Poaceae</taxon>
        <taxon>PACMAD clade</taxon>
        <taxon>Panicoideae</taxon>
        <taxon>Andropogonodae</taxon>
        <taxon>Andropogoneae</taxon>
        <taxon>Sorghinae</taxon>
        <taxon>Sorghum</taxon>
    </lineage>
</organism>
<dbReference type="AlphaFoldDB" id="A0A1B6PF43"/>
<dbReference type="Pfam" id="PF23622">
    <property type="entry name" value="LRR_At1g61320_AtMIF1"/>
    <property type="match status" value="1"/>
</dbReference>
<dbReference type="InterPro" id="IPR055357">
    <property type="entry name" value="LRR_At1g61320_AtMIF1"/>
</dbReference>
<dbReference type="SUPFAM" id="SSF81383">
    <property type="entry name" value="F-box domain"/>
    <property type="match status" value="1"/>
</dbReference>
<dbReference type="Proteomes" id="UP000000768">
    <property type="component" value="Chromosome 7"/>
</dbReference>
<proteinExistence type="predicted"/>
<protein>
    <recommendedName>
        <fullName evidence="2">At1g61320/AtMIF1 LRR domain-containing protein</fullName>
    </recommendedName>
</protein>
<dbReference type="Gene3D" id="3.80.10.10">
    <property type="entry name" value="Ribonuclease Inhibitor"/>
    <property type="match status" value="1"/>
</dbReference>
<reference evidence="4" key="2">
    <citation type="journal article" date="2018" name="Plant J.">
        <title>The Sorghum bicolor reference genome: improved assembly, gene annotations, a transcriptome atlas, and signatures of genome organization.</title>
        <authorList>
            <person name="McCormick R.F."/>
            <person name="Truong S.K."/>
            <person name="Sreedasyam A."/>
            <person name="Jenkins J."/>
            <person name="Shu S."/>
            <person name="Sims D."/>
            <person name="Kennedy M."/>
            <person name="Amirebrahimi M."/>
            <person name="Weers B.D."/>
            <person name="McKinley B."/>
            <person name="Mattison A."/>
            <person name="Morishige D.T."/>
            <person name="Grimwood J."/>
            <person name="Schmutz J."/>
            <person name="Mullet J.E."/>
        </authorList>
    </citation>
    <scope>NUCLEOTIDE SEQUENCE [LARGE SCALE GENOMIC DNA]</scope>
    <source>
        <strain evidence="4">cv. BTx623</strain>
    </source>
</reference>
<name>A0A1B6PF43_SORBI</name>
<feature type="region of interest" description="Disordered" evidence="1">
    <location>
        <begin position="1"/>
        <end position="51"/>
    </location>
</feature>
<sequence length="513" mass="57317">MLNLSPPMFKPRPRRRRQIQTRNGRTGSQTKRKGSTSQQDENPLESQINGYSGPNLPEDIWCYIHSLMSMRDAAKVACVSRAFVHSWRRHPDLHFSKETLGLDENACQKDGIADFDSRVDSILKKHSGIGLKAFRLDVHSVYDKDRCHLDRLDSLLEVVVKPGIEELDLILTVYGNYNFPCALLSGGTRGTLRYLSLASCQFHPTVRIGCLTSLTTLNLTFVHIEADELWCLLSSSPNLERFELRHCDSIVFLKIPCLQQLNYLEVVCSSNRLRAIESKAPNLSSVKFVGDLRIPLSLENTNRIKILDTHYYCSLAFYARADLPSTMPNLEALTIRSDGEVDTVPMVPSKFLYLKYLSIAIGGLTFDYLSLVSFLDAAPSLETFILEVIREFTKERITVLDNPSDLRVIPGHHHSRLKHVKIIKFVAAKTLAELTCQILKSATSLECLTLDTTNGHPGCSVSKTGKCVMMSKDALVKAHEGVLAAQTCIRPKVPSTVGFSLLEPCSRCHAVGI</sequence>
<dbReference type="PANTHER" id="PTHR34145">
    <property type="entry name" value="OS02G0105600 PROTEIN"/>
    <property type="match status" value="1"/>
</dbReference>
<dbReference type="OrthoDB" id="617794at2759"/>
<keyword evidence="4" id="KW-1185">Reference proteome</keyword>
<dbReference type="eggNOG" id="ENOG502RYMX">
    <property type="taxonomic scope" value="Eukaryota"/>
</dbReference>
<reference evidence="3 4" key="1">
    <citation type="journal article" date="2009" name="Nature">
        <title>The Sorghum bicolor genome and the diversification of grasses.</title>
        <authorList>
            <person name="Paterson A.H."/>
            <person name="Bowers J.E."/>
            <person name="Bruggmann R."/>
            <person name="Dubchak I."/>
            <person name="Grimwood J."/>
            <person name="Gundlach H."/>
            <person name="Haberer G."/>
            <person name="Hellsten U."/>
            <person name="Mitros T."/>
            <person name="Poliakov A."/>
            <person name="Schmutz J."/>
            <person name="Spannagl M."/>
            <person name="Tang H."/>
            <person name="Wang X."/>
            <person name="Wicker T."/>
            <person name="Bharti A.K."/>
            <person name="Chapman J."/>
            <person name="Feltus F.A."/>
            <person name="Gowik U."/>
            <person name="Grigoriev I.V."/>
            <person name="Lyons E."/>
            <person name="Maher C.A."/>
            <person name="Martis M."/>
            <person name="Narechania A."/>
            <person name="Otillar R.P."/>
            <person name="Penning B.W."/>
            <person name="Salamov A.A."/>
            <person name="Wang Y."/>
            <person name="Zhang L."/>
            <person name="Carpita N.C."/>
            <person name="Freeling M."/>
            <person name="Gingle A.R."/>
            <person name="Hash C.T."/>
            <person name="Keller B."/>
            <person name="Klein P."/>
            <person name="Kresovich S."/>
            <person name="McCann M.C."/>
            <person name="Ming R."/>
            <person name="Peterson D.G."/>
            <person name="Mehboob-ur-Rahman"/>
            <person name="Ware D."/>
            <person name="Westhoff P."/>
            <person name="Mayer K.F."/>
            <person name="Messing J."/>
            <person name="Rokhsar D.S."/>
        </authorList>
    </citation>
    <scope>NUCLEOTIDE SEQUENCE [LARGE SCALE GENOMIC DNA]</scope>
    <source>
        <strain evidence="4">cv. BTx623</strain>
    </source>
</reference>